<dbReference type="EMBL" id="FO117585">
    <property type="protein sequence ID" value="CCF99635.1"/>
    <property type="molecule type" value="Genomic_DNA"/>
</dbReference>
<evidence type="ECO:0000313" key="1">
    <source>
        <dbReference type="EMBL" id="CCF99635.1"/>
    </source>
</evidence>
<reference evidence="1" key="2">
    <citation type="submission" date="2012-02" db="EMBL/GenBank/DDBJ databases">
        <authorList>
            <person name="Genoscope - CEA"/>
        </authorList>
    </citation>
    <scope>NUCLEOTIDE SEQUENCE</scope>
</reference>
<accession>H6RF24</accession>
<protein>
    <recommendedName>
        <fullName evidence="2">Secretion system C-terminal sorting domain-containing protein</fullName>
    </recommendedName>
</protein>
<sequence>MTAALMMGFGATASNVELVVEAVDNNGTVPGNTYRVYAVLPSAQHSLHAVFAADDHVLNIATTGSFFQHQYGSYSSLDVNESIVAMEASLAFDSWVTVGAKNSDDNNLWTIGIDYNNFLAGQELTVTDGAWFVVPTDVQAAAAAGNKVLLMQLTTDGTATGVLNLQGRDGEGGTWRSHDLTFTSKDAKVFGCTDVTAANYNADATYNDGTCEGTATEGLTGIASDTKWSIFPNPVFESTFSVKFDKDIVLGEENIVVEASDLSGKVVFTQEYTQGDVVGGNRILVKHNLAAGTYNLSAKHVDFSSAQTFVVTR</sequence>
<proteinExistence type="predicted"/>
<reference evidence="1" key="1">
    <citation type="journal article" date="2012" name="Environ. Microbiol.">
        <title>Genomic content of uncultured Bacteroidetes from contrasting oceanic provinces in the North Atlantic Ocean.</title>
        <authorList>
            <person name="Gomez-Pereira P.R."/>
            <person name="Schuler M."/>
            <person name="Fuchs B.M."/>
            <person name="Bennke C."/>
            <person name="Teeling H."/>
            <person name="Waldmann J."/>
            <person name="Richter M."/>
            <person name="Barbe V."/>
            <person name="Bataille E."/>
            <person name="Glockner F.O."/>
            <person name="Amann R."/>
        </authorList>
    </citation>
    <scope>NUCLEOTIDE SEQUENCE</scope>
</reference>
<evidence type="ECO:0008006" key="2">
    <source>
        <dbReference type="Google" id="ProtNLM"/>
    </source>
</evidence>
<organism evidence="1">
    <name type="scientific">uncultured Flavobacteriia bacterium</name>
    <dbReference type="NCBI Taxonomy" id="212695"/>
    <lineage>
        <taxon>Bacteria</taxon>
        <taxon>Pseudomonadati</taxon>
        <taxon>Bacteroidota</taxon>
        <taxon>Flavobacteriia</taxon>
        <taxon>environmental samples</taxon>
    </lineage>
</organism>
<gene>
    <name evidence="1" type="ORF">VIS_S18BPA60033</name>
</gene>
<dbReference type="AlphaFoldDB" id="H6RF24"/>
<name>H6RF24_9BACT</name>